<keyword evidence="2" id="KW-0378">Hydrolase</keyword>
<keyword evidence="1" id="KW-0540">Nuclease</keyword>
<feature type="domain" description="Exonuclease" evidence="4">
    <location>
        <begin position="13"/>
        <end position="181"/>
    </location>
</feature>
<accession>A0A485M7A6</accession>
<evidence type="ECO:0000313" key="5">
    <source>
        <dbReference type="EMBL" id="VFU18875.1"/>
    </source>
</evidence>
<reference evidence="5" key="1">
    <citation type="submission" date="2019-03" db="EMBL/GenBank/DDBJ databases">
        <authorList>
            <person name="Hao L."/>
        </authorList>
    </citation>
    <scope>NUCLEOTIDE SEQUENCE</scope>
</reference>
<evidence type="ECO:0000256" key="2">
    <source>
        <dbReference type="ARBA" id="ARBA00022801"/>
    </source>
</evidence>
<name>A0A485M7A6_9ZZZZ</name>
<dbReference type="GO" id="GO:0003676">
    <property type="term" value="F:nucleic acid binding"/>
    <property type="evidence" value="ECO:0007669"/>
    <property type="project" value="InterPro"/>
</dbReference>
<dbReference type="Gene3D" id="3.30.420.10">
    <property type="entry name" value="Ribonuclease H-like superfamily/Ribonuclease H"/>
    <property type="match status" value="1"/>
</dbReference>
<dbReference type="AlphaFoldDB" id="A0A485M7A6"/>
<dbReference type="EC" id="2.7.7.7" evidence="5"/>
<dbReference type="SMART" id="SM00479">
    <property type="entry name" value="EXOIII"/>
    <property type="match status" value="1"/>
</dbReference>
<dbReference type="PANTHER" id="PTHR30231:SF4">
    <property type="entry name" value="PROTEIN NEN2"/>
    <property type="match status" value="1"/>
</dbReference>
<dbReference type="InterPro" id="IPR013520">
    <property type="entry name" value="Ribonucl_H"/>
</dbReference>
<dbReference type="InterPro" id="IPR012337">
    <property type="entry name" value="RNaseH-like_sf"/>
</dbReference>
<dbReference type="GO" id="GO:0003887">
    <property type="term" value="F:DNA-directed DNA polymerase activity"/>
    <property type="evidence" value="ECO:0007669"/>
    <property type="project" value="UniProtKB-EC"/>
</dbReference>
<keyword evidence="5" id="KW-0808">Transferase</keyword>
<evidence type="ECO:0000256" key="3">
    <source>
        <dbReference type="ARBA" id="ARBA00022839"/>
    </source>
</evidence>
<gene>
    <name evidence="5" type="primary">polC</name>
    <name evidence="5" type="ORF">SCFA_900004</name>
</gene>
<sequence>MKTAEGRMGHEDRWVLIDTETTGLNDPVYPIEIGAQLMQGWEPSGDPFHVLINFDVPMEPDAVRIHKYTRDYLRHKGCPPQESLDRFRRFAGAMPLASYNLAFDWDRVIVPTFRRMGMPNTMQPGFCVLDLVRNLVPRLYNYRLITVLKAFGIAEKQKHHALDDIDMVIRLLREKIGPHLLSHNITSLHDVKRCAEGRLKVPPLVPSKPKPDPEALLRKLARMRERKA</sequence>
<keyword evidence="5" id="KW-0548">Nucleotidyltransferase</keyword>
<protein>
    <submittedName>
        <fullName evidence="5">DNA polymerase III PolC-type</fullName>
        <ecNumber evidence="5">2.7.7.7</ecNumber>
    </submittedName>
</protein>
<dbReference type="CDD" id="cd06127">
    <property type="entry name" value="DEDDh"/>
    <property type="match status" value="1"/>
</dbReference>
<dbReference type="Pfam" id="PF00929">
    <property type="entry name" value="RNase_T"/>
    <property type="match status" value="1"/>
</dbReference>
<dbReference type="GO" id="GO:0008408">
    <property type="term" value="F:3'-5' exonuclease activity"/>
    <property type="evidence" value="ECO:0007669"/>
    <property type="project" value="TreeGrafter"/>
</dbReference>
<proteinExistence type="predicted"/>
<dbReference type="InterPro" id="IPR036397">
    <property type="entry name" value="RNaseH_sf"/>
</dbReference>
<dbReference type="EMBL" id="CAADRM010000159">
    <property type="protein sequence ID" value="VFU18875.1"/>
    <property type="molecule type" value="Genomic_DNA"/>
</dbReference>
<keyword evidence="3" id="KW-0269">Exonuclease</keyword>
<evidence type="ECO:0000256" key="1">
    <source>
        <dbReference type="ARBA" id="ARBA00022722"/>
    </source>
</evidence>
<dbReference type="SUPFAM" id="SSF53098">
    <property type="entry name" value="Ribonuclease H-like"/>
    <property type="match status" value="1"/>
</dbReference>
<organism evidence="5">
    <name type="scientific">anaerobic digester metagenome</name>
    <dbReference type="NCBI Taxonomy" id="1263854"/>
    <lineage>
        <taxon>unclassified sequences</taxon>
        <taxon>metagenomes</taxon>
        <taxon>ecological metagenomes</taxon>
    </lineage>
</organism>
<dbReference type="PANTHER" id="PTHR30231">
    <property type="entry name" value="DNA POLYMERASE III SUBUNIT EPSILON"/>
    <property type="match status" value="1"/>
</dbReference>
<evidence type="ECO:0000259" key="4">
    <source>
        <dbReference type="SMART" id="SM00479"/>
    </source>
</evidence>